<dbReference type="EMBL" id="CP044333">
    <property type="protein sequence ID" value="QGN00054.1"/>
    <property type="molecule type" value="Genomic_DNA"/>
</dbReference>
<dbReference type="InterPro" id="IPR053842">
    <property type="entry name" value="NikA-like"/>
</dbReference>
<keyword evidence="2" id="KW-1185">Reference proteome</keyword>
<evidence type="ECO:0000313" key="1">
    <source>
        <dbReference type="EMBL" id="QGN00054.1"/>
    </source>
</evidence>
<evidence type="ECO:0000313" key="2">
    <source>
        <dbReference type="Proteomes" id="UP000422569"/>
    </source>
</evidence>
<keyword evidence="1" id="KW-0614">Plasmid</keyword>
<gene>
    <name evidence="1" type="ORF">F7D14_20935</name>
</gene>
<dbReference type="RefSeq" id="WP_016921246.1">
    <property type="nucleotide sequence ID" value="NZ_CP044333.1"/>
</dbReference>
<dbReference type="Proteomes" id="UP000422569">
    <property type="component" value="Plasmid unnamed2"/>
</dbReference>
<proteinExistence type="predicted"/>
<sequence length="173" mass="18952">MAFLGFHIDDALAEKFASMAANEGGKSALMRRLVEHAVGNGKAPTQGAITTGASHKVTIRLRENELRLLTTIAAQRGMNRTQWIASLVRARLGFPVQQTHDERQALRAVARELNRIGGNINQIAHAANLDRLIGLPVKLEADVIREASARIEDALAELRAALKRNADYWEGGR</sequence>
<name>A0A6B8MFU7_9HYPH</name>
<dbReference type="AlphaFoldDB" id="A0A6B8MFU7"/>
<organism evidence="1 2">
    <name type="scientific">Methylocystis parvus</name>
    <dbReference type="NCBI Taxonomy" id="134"/>
    <lineage>
        <taxon>Bacteria</taxon>
        <taxon>Pseudomonadati</taxon>
        <taxon>Pseudomonadota</taxon>
        <taxon>Alphaproteobacteria</taxon>
        <taxon>Hyphomicrobiales</taxon>
        <taxon>Methylocystaceae</taxon>
        <taxon>Methylocystis</taxon>
    </lineage>
</organism>
<accession>A0A6B8MFU7</accession>
<reference evidence="1 2" key="1">
    <citation type="submission" date="2019-09" db="EMBL/GenBank/DDBJ databases">
        <title>Isolation and complete genome sequencing of Methylocystis species.</title>
        <authorList>
            <person name="Rumah B.L."/>
            <person name="Stead C.E."/>
            <person name="Stevens B.C."/>
            <person name="Minton N.P."/>
            <person name="Grosse-Honebrink A."/>
            <person name="Zhang Y."/>
        </authorList>
    </citation>
    <scope>NUCLEOTIDE SEQUENCE [LARGE SCALE GENOMIC DNA]</scope>
    <source>
        <strain evidence="1 2">BRCS2</strain>
        <plasmid evidence="1 2">unnamed2</plasmid>
    </source>
</reference>
<dbReference type="Pfam" id="PF21983">
    <property type="entry name" value="NikA-like"/>
    <property type="match status" value="1"/>
</dbReference>
<dbReference type="KEGG" id="mpar:F7D14_20935"/>
<protein>
    <submittedName>
        <fullName evidence="1">MobC family plasmid mobilization relaxosome protein</fullName>
    </submittedName>
</protein>
<geneLocation type="plasmid" evidence="1">
    <name>unnamed2</name>
</geneLocation>